<keyword evidence="5" id="KW-0539">Nucleus</keyword>
<gene>
    <name evidence="8" type="ORF">ACRE_008200</name>
</gene>
<evidence type="ECO:0000313" key="9">
    <source>
        <dbReference type="Proteomes" id="UP000029964"/>
    </source>
</evidence>
<evidence type="ECO:0000256" key="1">
    <source>
        <dbReference type="ARBA" id="ARBA00004604"/>
    </source>
</evidence>
<evidence type="ECO:0000256" key="3">
    <source>
        <dbReference type="ARBA" id="ARBA00022552"/>
    </source>
</evidence>
<dbReference type="SMART" id="SM00386">
    <property type="entry name" value="HAT"/>
    <property type="match status" value="3"/>
</dbReference>
<dbReference type="InterPro" id="IPR013949">
    <property type="entry name" value="Utp6"/>
</dbReference>
<feature type="domain" description="U3 small nucleolar RNA-associated protein 6 N-terminal" evidence="7">
    <location>
        <begin position="12"/>
        <end position="87"/>
    </location>
</feature>
<evidence type="ECO:0000256" key="4">
    <source>
        <dbReference type="ARBA" id="ARBA00022737"/>
    </source>
</evidence>
<dbReference type="InterPro" id="IPR011990">
    <property type="entry name" value="TPR-like_helical_dom_sf"/>
</dbReference>
<evidence type="ECO:0000256" key="2">
    <source>
        <dbReference type="ARBA" id="ARBA00010734"/>
    </source>
</evidence>
<dbReference type="InterPro" id="IPR055347">
    <property type="entry name" value="UTP6_N"/>
</dbReference>
<keyword evidence="3" id="KW-0698">rRNA processing</keyword>
<evidence type="ECO:0000313" key="8">
    <source>
        <dbReference type="EMBL" id="KFH48207.1"/>
    </source>
</evidence>
<feature type="region of interest" description="Disordered" evidence="6">
    <location>
        <begin position="196"/>
        <end position="240"/>
    </location>
</feature>
<dbReference type="GO" id="GO:0032040">
    <property type="term" value="C:small-subunit processome"/>
    <property type="evidence" value="ECO:0007669"/>
    <property type="project" value="TreeGrafter"/>
</dbReference>
<dbReference type="InterPro" id="IPR003107">
    <property type="entry name" value="HAT"/>
</dbReference>
<proteinExistence type="inferred from homology"/>
<evidence type="ECO:0000259" key="7">
    <source>
        <dbReference type="Pfam" id="PF08640"/>
    </source>
</evidence>
<accession>A0A086TFS5</accession>
<dbReference type="PANTHER" id="PTHR23271:SF1">
    <property type="entry name" value="U3 SMALL NUCLEOLAR RNA-ASSOCIATED PROTEIN 6 HOMOLOG"/>
    <property type="match status" value="1"/>
</dbReference>
<dbReference type="AlphaFoldDB" id="A0A086TFS5"/>
<keyword evidence="9" id="KW-1185">Reference proteome</keyword>
<feature type="compositionally biased region" description="Basic and acidic residues" evidence="6">
    <location>
        <begin position="205"/>
        <end position="220"/>
    </location>
</feature>
<reference evidence="9" key="1">
    <citation type="journal article" date="2014" name="Genome Announc.">
        <title>Genome sequence and annotation of Acremonium chrysogenum, producer of the beta-lactam antibiotic cephalosporin C.</title>
        <authorList>
            <person name="Terfehr D."/>
            <person name="Dahlmann T.A."/>
            <person name="Specht T."/>
            <person name="Zadra I."/>
            <person name="Kuernsteiner H."/>
            <person name="Kueck U."/>
        </authorList>
    </citation>
    <scope>NUCLEOTIDE SEQUENCE [LARGE SCALE GENOMIC DNA]</scope>
    <source>
        <strain evidence="9">ATCC 11550 / CBS 779.69 / DSM 880 / IAM 14645 / JCM 23072 / IMI 49137</strain>
    </source>
</reference>
<evidence type="ECO:0000256" key="5">
    <source>
        <dbReference type="ARBA" id="ARBA00023242"/>
    </source>
</evidence>
<comment type="subcellular location">
    <subcellularLocation>
        <location evidence="1">Nucleus</location>
        <location evidence="1">Nucleolus</location>
    </subcellularLocation>
</comment>
<evidence type="ECO:0000256" key="6">
    <source>
        <dbReference type="SAM" id="MobiDB-lite"/>
    </source>
</evidence>
<dbReference type="GO" id="GO:0030515">
    <property type="term" value="F:snoRNA binding"/>
    <property type="evidence" value="ECO:0007669"/>
    <property type="project" value="InterPro"/>
</dbReference>
<dbReference type="Pfam" id="PF08640">
    <property type="entry name" value="U3_assoc_6"/>
    <property type="match status" value="1"/>
</dbReference>
<organism evidence="8 9">
    <name type="scientific">Hapsidospora chrysogenum (strain ATCC 11550 / CBS 779.69 / DSM 880 / IAM 14645 / JCM 23072 / IMI 49137)</name>
    <name type="common">Acremonium chrysogenum</name>
    <dbReference type="NCBI Taxonomy" id="857340"/>
    <lineage>
        <taxon>Eukaryota</taxon>
        <taxon>Fungi</taxon>
        <taxon>Dikarya</taxon>
        <taxon>Ascomycota</taxon>
        <taxon>Pezizomycotina</taxon>
        <taxon>Sordariomycetes</taxon>
        <taxon>Hypocreomycetidae</taxon>
        <taxon>Hypocreales</taxon>
        <taxon>Bionectriaceae</taxon>
        <taxon>Hapsidospora</taxon>
    </lineage>
</organism>
<dbReference type="PANTHER" id="PTHR23271">
    <property type="entry name" value="HEPATOCELLULAR CARCINOMA-ASSOCIATED ANTIGEN 66"/>
    <property type="match status" value="1"/>
</dbReference>
<dbReference type="Proteomes" id="UP000029964">
    <property type="component" value="Unassembled WGS sequence"/>
</dbReference>
<dbReference type="GO" id="GO:0000462">
    <property type="term" value="P:maturation of SSU-rRNA from tricistronic rRNA transcript (SSU-rRNA, 5.8S rRNA, LSU-rRNA)"/>
    <property type="evidence" value="ECO:0007669"/>
    <property type="project" value="InterPro"/>
</dbReference>
<dbReference type="GO" id="GO:0034388">
    <property type="term" value="C:Pwp2p-containing subcomplex of 90S preribosome"/>
    <property type="evidence" value="ECO:0007669"/>
    <property type="project" value="TreeGrafter"/>
</dbReference>
<comment type="similarity">
    <text evidence="2">Belongs to the UTP6 family.</text>
</comment>
<comment type="caution">
    <text evidence="8">The sequence shown here is derived from an EMBL/GenBank/DDBJ whole genome shotgun (WGS) entry which is preliminary data.</text>
</comment>
<dbReference type="STRING" id="857340.A0A086TFS5"/>
<feature type="compositionally biased region" description="Acidic residues" evidence="6">
    <location>
        <begin position="221"/>
        <end position="232"/>
    </location>
</feature>
<name>A0A086TFS5_HAPC1</name>
<dbReference type="OrthoDB" id="28112at2759"/>
<dbReference type="EMBL" id="JPKY01000004">
    <property type="protein sequence ID" value="KFH48207.1"/>
    <property type="molecule type" value="Genomic_DNA"/>
</dbReference>
<dbReference type="Gene3D" id="1.25.40.10">
    <property type="entry name" value="Tetratricopeptide repeat domain"/>
    <property type="match status" value="1"/>
</dbReference>
<keyword evidence="4" id="KW-0677">Repeat</keyword>
<dbReference type="HOGENOM" id="CLU_026025_3_1_1"/>
<sequence length="398" mass="46004">MAGVAEKARFFLERSVPQLREWEEKELFSKEEIRTIVQKRNTHEHRVLSPGNKPSDWSAYAQWEQSLETLRRKRCNRLRIRHLNSAHAGQGRVLSIYDRAVNRHPNSATLWREYLSYTANIKAAKRFRRTMTDALRMMPHDTQLWVMAGRRSARSGDMAAARGFFMRGCRFCTQDGTLWIEYARCEMEWLKKVDQRKSKPGADPLRPDRPQGDDEIRIHDSDEEEDGDEEGDVLLPEPSKDEAKVIDKKAAKQLQNNPAMDGAIPMAIFDIARKQRFFNADSAEQFFVMFASFKDVSVQPQISRHVLDAMDQVYPNHPATCNVHIRQPILGVSPKTADFPRGLREVIPRLSKYLEVTTDRAELERKTARWIDEYLTVEDLDGGIRKVLEHTKGKLASI</sequence>
<protein>
    <submittedName>
        <fullName evidence="8">U3 small nucleolar RNA-associated protein-like protein</fullName>
    </submittedName>
</protein>
<dbReference type="SUPFAM" id="SSF48452">
    <property type="entry name" value="TPR-like"/>
    <property type="match status" value="1"/>
</dbReference>